<keyword evidence="3" id="KW-0547">Nucleotide-binding</keyword>
<dbReference type="SUPFAM" id="SSF52540">
    <property type="entry name" value="P-loop containing nucleoside triphosphate hydrolases"/>
    <property type="match status" value="1"/>
</dbReference>
<dbReference type="PROSITE" id="PS00211">
    <property type="entry name" value="ABC_TRANSPORTER_1"/>
    <property type="match status" value="1"/>
</dbReference>
<name>A0ABX1Q606_9RHOO</name>
<dbReference type="InterPro" id="IPR027417">
    <property type="entry name" value="P-loop_NTPase"/>
</dbReference>
<comment type="similarity">
    <text evidence="1">Belongs to the ABC transporter superfamily. Ycf16 family.</text>
</comment>
<comment type="caution">
    <text evidence="6">The sequence shown here is derived from an EMBL/GenBank/DDBJ whole genome shotgun (WGS) entry which is preliminary data.</text>
</comment>
<dbReference type="Pfam" id="PF00005">
    <property type="entry name" value="ABC_tran"/>
    <property type="match status" value="1"/>
</dbReference>
<dbReference type="Gene3D" id="3.40.50.300">
    <property type="entry name" value="P-loop containing nucleotide triphosphate hydrolases"/>
    <property type="match status" value="1"/>
</dbReference>
<dbReference type="SMART" id="SM00382">
    <property type="entry name" value="AAA"/>
    <property type="match status" value="1"/>
</dbReference>
<keyword evidence="2" id="KW-0472">Membrane</keyword>
<dbReference type="PANTHER" id="PTHR43204">
    <property type="entry name" value="ABC TRANSPORTER I FAMILY MEMBER 6, CHLOROPLASTIC"/>
    <property type="match status" value="1"/>
</dbReference>
<keyword evidence="2" id="KW-1003">Cell membrane</keyword>
<accession>A0ABX1Q606</accession>
<evidence type="ECO:0000256" key="3">
    <source>
        <dbReference type="ARBA" id="ARBA00022741"/>
    </source>
</evidence>
<dbReference type="InterPro" id="IPR003439">
    <property type="entry name" value="ABC_transporter-like_ATP-bd"/>
</dbReference>
<dbReference type="InterPro" id="IPR003593">
    <property type="entry name" value="AAA+_ATPase"/>
</dbReference>
<dbReference type="InterPro" id="IPR010230">
    <property type="entry name" value="FeS-cluster_ATPase_SufC"/>
</dbReference>
<keyword evidence="4" id="KW-0067">ATP-binding</keyword>
<feature type="domain" description="ABC transporter" evidence="5">
    <location>
        <begin position="2"/>
        <end position="246"/>
    </location>
</feature>
<reference evidence="6 7" key="1">
    <citation type="submission" date="2019-12" db="EMBL/GenBank/DDBJ databases">
        <title>Comparative genomics gives insights into the taxonomy of the Azoarcus-Aromatoleum group and reveals separate origins of nif in the plant-associated Azoarcus and non-plant-associated Aromatoleum sub-groups.</title>
        <authorList>
            <person name="Lafos M."/>
            <person name="Maluk M."/>
            <person name="Batista M."/>
            <person name="Junghare M."/>
            <person name="Carmona M."/>
            <person name="Faoro H."/>
            <person name="Cruz L.M."/>
            <person name="Battistoni F."/>
            <person name="De Souza E."/>
            <person name="Pedrosa F."/>
            <person name="Chen W.-M."/>
            <person name="Poole P.S."/>
            <person name="Dixon R.A."/>
            <person name="James E.K."/>
        </authorList>
    </citation>
    <scope>NUCLEOTIDE SEQUENCE [LARGE SCALE GENOMIC DNA]</scope>
    <source>
        <strain evidence="6 7">Td21</strain>
    </source>
</reference>
<evidence type="ECO:0000256" key="1">
    <source>
        <dbReference type="ARBA" id="ARBA00006216"/>
    </source>
</evidence>
<evidence type="ECO:0000259" key="5">
    <source>
        <dbReference type="PROSITE" id="PS50893"/>
    </source>
</evidence>
<evidence type="ECO:0000313" key="7">
    <source>
        <dbReference type="Proteomes" id="UP000623795"/>
    </source>
</evidence>
<sequence>MLEIRNLHATVDDKPILRGVDLDVRAGEVHAIMGPNGSGKSTLAHVLAGREGYVVTQGEIRYLGRDLLALAPEDRAREGIFLAFQYPVEIPGVANIYLLKAALNALRRHRGEAELDAVDFLSLVKAKLRLMEMDEALLYRAVNEGFSGGEKKRNEVLQMAVLEPRLAILDETDSGLDIDALKVVAKGVNAMRSAARAMILVTHYQRLLDHIRPDRVHVLAQGRIALSGGPELAQELESRGYGWVEAEARQPQAGVAGGQA</sequence>
<dbReference type="PROSITE" id="PS50893">
    <property type="entry name" value="ABC_TRANSPORTER_2"/>
    <property type="match status" value="1"/>
</dbReference>
<dbReference type="Proteomes" id="UP000623795">
    <property type="component" value="Unassembled WGS sequence"/>
</dbReference>
<dbReference type="InterPro" id="IPR017871">
    <property type="entry name" value="ABC_transporter-like_CS"/>
</dbReference>
<dbReference type="PANTHER" id="PTHR43204:SF1">
    <property type="entry name" value="ABC TRANSPORTER I FAMILY MEMBER 6, CHLOROPLASTIC"/>
    <property type="match status" value="1"/>
</dbReference>
<gene>
    <name evidence="6" type="primary">sufC</name>
    <name evidence="6" type="ORF">GPA22_20970</name>
</gene>
<dbReference type="NCBIfam" id="TIGR01978">
    <property type="entry name" value="sufC"/>
    <property type="match status" value="1"/>
</dbReference>
<evidence type="ECO:0000256" key="4">
    <source>
        <dbReference type="ARBA" id="ARBA00022840"/>
    </source>
</evidence>
<evidence type="ECO:0000313" key="6">
    <source>
        <dbReference type="EMBL" id="NMG46196.1"/>
    </source>
</evidence>
<dbReference type="EMBL" id="WTVN01000053">
    <property type="protein sequence ID" value="NMG46196.1"/>
    <property type="molecule type" value="Genomic_DNA"/>
</dbReference>
<proteinExistence type="inferred from homology"/>
<dbReference type="RefSeq" id="WP_169258025.1">
    <property type="nucleotide sequence ID" value="NZ_WTVN01000053.1"/>
</dbReference>
<organism evidence="6 7">
    <name type="scientific">Aromatoleum toluvorans</name>
    <dbReference type="NCBI Taxonomy" id="92002"/>
    <lineage>
        <taxon>Bacteria</taxon>
        <taxon>Pseudomonadati</taxon>
        <taxon>Pseudomonadota</taxon>
        <taxon>Betaproteobacteria</taxon>
        <taxon>Rhodocyclales</taxon>
        <taxon>Rhodocyclaceae</taxon>
        <taxon>Aromatoleum</taxon>
    </lineage>
</organism>
<evidence type="ECO:0000256" key="2">
    <source>
        <dbReference type="ARBA" id="ARBA00022475"/>
    </source>
</evidence>
<protein>
    <submittedName>
        <fullName evidence="6">Fe-S cluster assembly ATPase SufC</fullName>
    </submittedName>
</protein>
<dbReference type="CDD" id="cd03217">
    <property type="entry name" value="ABC_FeS_Assembly"/>
    <property type="match status" value="1"/>
</dbReference>
<keyword evidence="7" id="KW-1185">Reference proteome</keyword>